<evidence type="ECO:0000259" key="14">
    <source>
        <dbReference type="PROSITE" id="PS50261"/>
    </source>
</evidence>
<evidence type="ECO:0008006" key="17">
    <source>
        <dbReference type="Google" id="ProtNLM"/>
    </source>
</evidence>
<keyword evidence="16" id="KW-1185">Reference proteome</keyword>
<feature type="transmembrane region" description="Helical" evidence="12">
    <location>
        <begin position="280"/>
        <end position="297"/>
    </location>
</feature>
<keyword evidence="4" id="KW-1003">Cell membrane</keyword>
<dbReference type="Pfam" id="PF05517">
    <property type="entry name" value="p25-alpha"/>
    <property type="match status" value="1"/>
</dbReference>
<dbReference type="InterPro" id="IPR017983">
    <property type="entry name" value="GPCR_2_secretin-like_CS"/>
</dbReference>
<evidence type="ECO:0000313" key="15">
    <source>
        <dbReference type="EMBL" id="CAH1647861.1"/>
    </source>
</evidence>
<dbReference type="InterPro" id="IPR000832">
    <property type="entry name" value="GPCR_2_secretin-like"/>
</dbReference>
<feature type="transmembrane region" description="Helical" evidence="12">
    <location>
        <begin position="309"/>
        <end position="333"/>
    </location>
</feature>
<dbReference type="Gene3D" id="1.10.238.10">
    <property type="entry name" value="EF-hand"/>
    <property type="match status" value="1"/>
</dbReference>
<dbReference type="PROSITE" id="PS00649">
    <property type="entry name" value="G_PROTEIN_RECEP_F2_1"/>
    <property type="match status" value="1"/>
</dbReference>
<keyword evidence="9" id="KW-0675">Receptor</keyword>
<dbReference type="GO" id="GO:0007188">
    <property type="term" value="P:adenylate cyclase-modulating G protein-coupled receptor signaling pathway"/>
    <property type="evidence" value="ECO:0007669"/>
    <property type="project" value="TreeGrafter"/>
</dbReference>
<dbReference type="PROSITE" id="PS00650">
    <property type="entry name" value="G_PROTEIN_RECEP_F2_2"/>
    <property type="match status" value="1"/>
</dbReference>
<feature type="transmembrane region" description="Helical" evidence="12">
    <location>
        <begin position="234"/>
        <end position="259"/>
    </location>
</feature>
<comment type="similarity">
    <text evidence="3">Belongs to the TPPP family.</text>
</comment>
<dbReference type="Gene3D" id="4.10.1240.10">
    <property type="entry name" value="GPCR, family 2, extracellular hormone receptor domain"/>
    <property type="match status" value="1"/>
</dbReference>
<comment type="similarity">
    <text evidence="2">Belongs to the G-protein coupled receptor 2 family.</text>
</comment>
<dbReference type="PROSITE" id="PS50227">
    <property type="entry name" value="G_PROTEIN_RECEP_F2_3"/>
    <property type="match status" value="1"/>
</dbReference>
<evidence type="ECO:0000256" key="8">
    <source>
        <dbReference type="ARBA" id="ARBA00023136"/>
    </source>
</evidence>
<evidence type="ECO:0000256" key="11">
    <source>
        <dbReference type="ARBA" id="ARBA00023224"/>
    </source>
</evidence>
<evidence type="ECO:0000256" key="6">
    <source>
        <dbReference type="ARBA" id="ARBA00022989"/>
    </source>
</evidence>
<dbReference type="InterPro" id="IPR036445">
    <property type="entry name" value="GPCR_2_extracell_dom_sf"/>
</dbReference>
<dbReference type="EMBL" id="LR824562">
    <property type="protein sequence ID" value="CAH1647861.1"/>
    <property type="molecule type" value="Genomic_DNA"/>
</dbReference>
<reference evidence="15" key="1">
    <citation type="submission" date="2022-02" db="EMBL/GenBank/DDBJ databases">
        <authorList>
            <person name="King R."/>
        </authorList>
    </citation>
    <scope>NUCLEOTIDE SEQUENCE</scope>
</reference>
<sequence length="497" mass="57295">MEEEQATIESQFFAFAKLFDSKNRTGETITLYNSDYWLRQSNIIDDRKVTMTDTGILFNEYGKSEITRDEWLVLISQLCVLRELDEEKTLETLVNCGLPDTIYCNATYDGYLCWPPTPAGETTFQKCPSDFYLIDKSMQAYRRCGADGLWVGRHINDTSPNGWTNYTPCFPEAVQNLLSKVGDKSEAQLKFETAVNTRTVEMIGIVLSIVGIMLSLYIFSAFPCWFGYNYLPAYYIINGPIVGILIINTIFLVTVLAVIITKLRRTNDSELEKVKKAIRATLILLPLLGIINIFNLFEYPLEGSSIGFAIWAYVTHFFRSFQGLFISIIYCFTNDEVLKAVKKRWDQSDCVIRWRQQHQRQHSGRTRHIMQHTATVHVPTDNRPLTDFLSSIESVRSVPIPPRRCSCESAPSRYHYYQRRSLEAHEAYTKDKRRCSLCELPCRRYSQPYDRPRDTRVRAMSCVPSTHTIPRTRRGFTRPGLVTRDSRMGLMSISSCL</sequence>
<evidence type="ECO:0000256" key="5">
    <source>
        <dbReference type="ARBA" id="ARBA00022692"/>
    </source>
</evidence>
<dbReference type="InterPro" id="IPR008907">
    <property type="entry name" value="TPP/p25"/>
</dbReference>
<evidence type="ECO:0000256" key="3">
    <source>
        <dbReference type="ARBA" id="ARBA00010994"/>
    </source>
</evidence>
<dbReference type="Pfam" id="PF00002">
    <property type="entry name" value="7tm_2"/>
    <property type="match status" value="1"/>
</dbReference>
<organism evidence="15 16">
    <name type="scientific">Spodoptera littoralis</name>
    <name type="common">Egyptian cotton leafworm</name>
    <dbReference type="NCBI Taxonomy" id="7109"/>
    <lineage>
        <taxon>Eukaryota</taxon>
        <taxon>Metazoa</taxon>
        <taxon>Ecdysozoa</taxon>
        <taxon>Arthropoda</taxon>
        <taxon>Hexapoda</taxon>
        <taxon>Insecta</taxon>
        <taxon>Pterygota</taxon>
        <taxon>Neoptera</taxon>
        <taxon>Endopterygota</taxon>
        <taxon>Lepidoptera</taxon>
        <taxon>Glossata</taxon>
        <taxon>Ditrysia</taxon>
        <taxon>Noctuoidea</taxon>
        <taxon>Noctuidae</taxon>
        <taxon>Amphipyrinae</taxon>
        <taxon>Spodoptera</taxon>
    </lineage>
</organism>
<dbReference type="GO" id="GO:0005886">
    <property type="term" value="C:plasma membrane"/>
    <property type="evidence" value="ECO:0007669"/>
    <property type="project" value="UniProtKB-SubCell"/>
</dbReference>
<keyword evidence="6 12" id="KW-1133">Transmembrane helix</keyword>
<proteinExistence type="inferred from homology"/>
<feature type="domain" description="G-protein coupled receptors family 2 profile 1" evidence="13">
    <location>
        <begin position="78"/>
        <end position="173"/>
    </location>
</feature>
<dbReference type="Gene3D" id="1.20.1070.10">
    <property type="entry name" value="Rhodopsin 7-helix transmembrane proteins"/>
    <property type="match status" value="1"/>
</dbReference>
<dbReference type="PANTHER" id="PTHR45620">
    <property type="entry name" value="PDF RECEPTOR-LIKE PROTEIN-RELATED"/>
    <property type="match status" value="1"/>
</dbReference>
<evidence type="ECO:0000256" key="4">
    <source>
        <dbReference type="ARBA" id="ARBA00022475"/>
    </source>
</evidence>
<evidence type="ECO:0000256" key="9">
    <source>
        <dbReference type="ARBA" id="ARBA00023170"/>
    </source>
</evidence>
<dbReference type="InterPro" id="IPR017981">
    <property type="entry name" value="GPCR_2-like_7TM"/>
</dbReference>
<dbReference type="InterPro" id="IPR011992">
    <property type="entry name" value="EF-hand-dom_pair"/>
</dbReference>
<dbReference type="Pfam" id="PF02793">
    <property type="entry name" value="HRM"/>
    <property type="match status" value="1"/>
</dbReference>
<dbReference type="SUPFAM" id="SSF111418">
    <property type="entry name" value="Hormone receptor domain"/>
    <property type="match status" value="1"/>
</dbReference>
<keyword evidence="5 12" id="KW-0812">Transmembrane</keyword>
<dbReference type="GO" id="GO:0015631">
    <property type="term" value="F:tubulin binding"/>
    <property type="evidence" value="ECO:0007669"/>
    <property type="project" value="InterPro"/>
</dbReference>
<evidence type="ECO:0000256" key="7">
    <source>
        <dbReference type="ARBA" id="ARBA00023040"/>
    </source>
</evidence>
<evidence type="ECO:0000259" key="13">
    <source>
        <dbReference type="PROSITE" id="PS50227"/>
    </source>
</evidence>
<accession>A0A9P0NA12</accession>
<dbReference type="GO" id="GO:0007166">
    <property type="term" value="P:cell surface receptor signaling pathway"/>
    <property type="evidence" value="ECO:0007669"/>
    <property type="project" value="InterPro"/>
</dbReference>
<keyword evidence="11" id="KW-0807">Transducer</keyword>
<dbReference type="PROSITE" id="PS50261">
    <property type="entry name" value="G_PROTEIN_RECEP_F2_4"/>
    <property type="match status" value="1"/>
</dbReference>
<evidence type="ECO:0000313" key="16">
    <source>
        <dbReference type="Proteomes" id="UP001153321"/>
    </source>
</evidence>
<comment type="subcellular location">
    <subcellularLocation>
        <location evidence="1">Cell membrane</location>
        <topology evidence="1">Multi-pass membrane protein</topology>
    </subcellularLocation>
</comment>
<name>A0A9P0NA12_SPOLI</name>
<keyword evidence="8 12" id="KW-0472">Membrane</keyword>
<dbReference type="Proteomes" id="UP001153321">
    <property type="component" value="Chromosome Z"/>
</dbReference>
<keyword evidence="10" id="KW-0325">Glycoprotein</keyword>
<gene>
    <name evidence="15" type="ORF">SPLIT_LOCUS13206</name>
</gene>
<dbReference type="SUPFAM" id="SSF81321">
    <property type="entry name" value="Family A G protein-coupled receptor-like"/>
    <property type="match status" value="1"/>
</dbReference>
<dbReference type="InterPro" id="IPR001879">
    <property type="entry name" value="GPCR_2_extracellular_dom"/>
</dbReference>
<keyword evidence="7" id="KW-0297">G-protein coupled receptor</keyword>
<dbReference type="GO" id="GO:0046785">
    <property type="term" value="P:microtubule polymerization"/>
    <property type="evidence" value="ECO:0007669"/>
    <property type="project" value="InterPro"/>
</dbReference>
<dbReference type="GO" id="GO:0008528">
    <property type="term" value="F:G protein-coupled peptide receptor activity"/>
    <property type="evidence" value="ECO:0007669"/>
    <property type="project" value="TreeGrafter"/>
</dbReference>
<dbReference type="InterPro" id="IPR050332">
    <property type="entry name" value="GPCR_2"/>
</dbReference>
<evidence type="ECO:0000256" key="1">
    <source>
        <dbReference type="ARBA" id="ARBA00004651"/>
    </source>
</evidence>
<evidence type="ECO:0000256" key="2">
    <source>
        <dbReference type="ARBA" id="ARBA00005314"/>
    </source>
</evidence>
<feature type="domain" description="G-protein coupled receptors family 2 profile 2" evidence="14">
    <location>
        <begin position="224"/>
        <end position="334"/>
    </location>
</feature>
<dbReference type="SMART" id="SM00008">
    <property type="entry name" value="HormR"/>
    <property type="match status" value="1"/>
</dbReference>
<dbReference type="AlphaFoldDB" id="A0A9P0NA12"/>
<evidence type="ECO:0000256" key="10">
    <source>
        <dbReference type="ARBA" id="ARBA00023180"/>
    </source>
</evidence>
<protein>
    <recommendedName>
        <fullName evidence="17">Calcitonin receptor</fullName>
    </recommendedName>
</protein>
<dbReference type="SUPFAM" id="SSF47473">
    <property type="entry name" value="EF-hand"/>
    <property type="match status" value="1"/>
</dbReference>
<feature type="transmembrane region" description="Helical" evidence="12">
    <location>
        <begin position="205"/>
        <end position="228"/>
    </location>
</feature>
<evidence type="ECO:0000256" key="12">
    <source>
        <dbReference type="SAM" id="Phobius"/>
    </source>
</evidence>